<dbReference type="EMBL" id="FOJB01000001">
    <property type="protein sequence ID" value="SEW01676.1"/>
    <property type="molecule type" value="Genomic_DNA"/>
</dbReference>
<dbReference type="InterPro" id="IPR006015">
    <property type="entry name" value="Universal_stress_UspA"/>
</dbReference>
<comment type="similarity">
    <text evidence="1">Belongs to the universal stress protein A family.</text>
</comment>
<dbReference type="STRING" id="1173584.SAMN05444851_0888"/>
<proteinExistence type="inferred from homology"/>
<sequence length="279" mass="30266">MNYRTVTTIVTDTTHCKGSLEAAKAVAIQHDAHLEVLCLGIDRSQQGFYYAGASAMVVQDNLAQAREDAMELETFARRSLTAHPLPWSSDALTAQMVALNGAIAHRTRFSDLVVMPRPYGEGRGHDAEAIVEAALFDGNVPVLVMPDNAEFPQAVGNVVVAWNESPEALRAVRQALPFLREADSVSIAIIDPPQHGPERSDPGGALSQLLARHGVRAEVCVLAKTMPRISDVLNRHARDRDADMIVMGAYGHSRFRESILGGATRHMLEVADLPIVLAH</sequence>
<feature type="domain" description="UspA" evidence="2">
    <location>
        <begin position="157"/>
        <end position="277"/>
    </location>
</feature>
<dbReference type="SUPFAM" id="SSF52402">
    <property type="entry name" value="Adenine nucleotide alpha hydrolases-like"/>
    <property type="match status" value="1"/>
</dbReference>
<evidence type="ECO:0000313" key="3">
    <source>
        <dbReference type="EMBL" id="SEW01676.1"/>
    </source>
</evidence>
<dbReference type="RefSeq" id="WP_091432019.1">
    <property type="nucleotide sequence ID" value="NZ_FOJB01000001.1"/>
</dbReference>
<accession>A0A1I0NJP0</accession>
<name>A0A1I0NJP0_9RHOB</name>
<organism evidence="3 4">
    <name type="scientific">Aliiroseovarius sediminilitoris</name>
    <dbReference type="NCBI Taxonomy" id="1173584"/>
    <lineage>
        <taxon>Bacteria</taxon>
        <taxon>Pseudomonadati</taxon>
        <taxon>Pseudomonadota</taxon>
        <taxon>Alphaproteobacteria</taxon>
        <taxon>Rhodobacterales</taxon>
        <taxon>Paracoccaceae</taxon>
        <taxon>Aliiroseovarius</taxon>
    </lineage>
</organism>
<dbReference type="OrthoDB" id="9804721at2"/>
<dbReference type="CDD" id="cd00293">
    <property type="entry name" value="USP-like"/>
    <property type="match status" value="1"/>
</dbReference>
<dbReference type="InterPro" id="IPR006016">
    <property type="entry name" value="UspA"/>
</dbReference>
<reference evidence="3 4" key="1">
    <citation type="submission" date="2016-10" db="EMBL/GenBank/DDBJ databases">
        <authorList>
            <person name="de Groot N.N."/>
        </authorList>
    </citation>
    <scope>NUCLEOTIDE SEQUENCE [LARGE SCALE GENOMIC DNA]</scope>
    <source>
        <strain evidence="3 4">DSM 29439</strain>
    </source>
</reference>
<dbReference type="Pfam" id="PF00582">
    <property type="entry name" value="Usp"/>
    <property type="match status" value="1"/>
</dbReference>
<dbReference type="PRINTS" id="PR01438">
    <property type="entry name" value="UNVRSLSTRESS"/>
</dbReference>
<dbReference type="AlphaFoldDB" id="A0A1I0NJP0"/>
<evidence type="ECO:0000256" key="1">
    <source>
        <dbReference type="ARBA" id="ARBA00008791"/>
    </source>
</evidence>
<keyword evidence="4" id="KW-1185">Reference proteome</keyword>
<evidence type="ECO:0000259" key="2">
    <source>
        <dbReference type="Pfam" id="PF00582"/>
    </source>
</evidence>
<evidence type="ECO:0000313" key="4">
    <source>
        <dbReference type="Proteomes" id="UP000199650"/>
    </source>
</evidence>
<gene>
    <name evidence="3" type="ORF">SAMN05444851_0888</name>
</gene>
<dbReference type="Gene3D" id="3.40.50.12370">
    <property type="match status" value="1"/>
</dbReference>
<protein>
    <submittedName>
        <fullName evidence="3">Universal stress protein family protein</fullName>
    </submittedName>
</protein>
<dbReference type="Proteomes" id="UP000199650">
    <property type="component" value="Unassembled WGS sequence"/>
</dbReference>